<accession>A0A1R0GW87</accession>
<comment type="caution">
    <text evidence="1">The sequence shown here is derived from an EMBL/GenBank/DDBJ whole genome shotgun (WGS) entry which is preliminary data.</text>
</comment>
<evidence type="ECO:0000313" key="1">
    <source>
        <dbReference type="EMBL" id="OLY81164.1"/>
    </source>
</evidence>
<gene>
    <name evidence="1" type="ORF">AYI68_g4733</name>
</gene>
<proteinExistence type="predicted"/>
<reference evidence="1 2" key="1">
    <citation type="journal article" date="2016" name="Mol. Biol. Evol.">
        <title>Genome-Wide Survey of Gut Fungi (Harpellales) Reveals the First Horizontally Transferred Ubiquitin Gene from a Mosquito Host.</title>
        <authorList>
            <person name="Wang Y."/>
            <person name="White M.M."/>
            <person name="Kvist S."/>
            <person name="Moncalvo J.M."/>
        </authorList>
    </citation>
    <scope>NUCLEOTIDE SEQUENCE [LARGE SCALE GENOMIC DNA]</scope>
    <source>
        <strain evidence="1 2">ALG-7-W6</strain>
    </source>
</reference>
<protein>
    <submittedName>
        <fullName evidence="1">Uncharacterized protein</fullName>
    </submittedName>
</protein>
<dbReference type="Proteomes" id="UP000187455">
    <property type="component" value="Unassembled WGS sequence"/>
</dbReference>
<sequence length="138" mass="16122">MEVDLNSTKADPCLAFNHESNSDFQSDLDEEFCYKNWSENNKGMFLNEKYNSVTDDSKKLPFVNQVQNPSILQKKDYSSHFDEYLKKRFQRNSSSESNPETSGFYGVMQERIISNRIKECVVGNFRYSNVQDVIFVKV</sequence>
<dbReference type="EMBL" id="LSSL01002703">
    <property type="protein sequence ID" value="OLY81164.1"/>
    <property type="molecule type" value="Genomic_DNA"/>
</dbReference>
<organism evidence="1 2">
    <name type="scientific">Smittium mucronatum</name>
    <dbReference type="NCBI Taxonomy" id="133383"/>
    <lineage>
        <taxon>Eukaryota</taxon>
        <taxon>Fungi</taxon>
        <taxon>Fungi incertae sedis</taxon>
        <taxon>Zoopagomycota</taxon>
        <taxon>Kickxellomycotina</taxon>
        <taxon>Harpellomycetes</taxon>
        <taxon>Harpellales</taxon>
        <taxon>Legeriomycetaceae</taxon>
        <taxon>Smittium</taxon>
    </lineage>
</organism>
<keyword evidence="2" id="KW-1185">Reference proteome</keyword>
<name>A0A1R0GW87_9FUNG</name>
<evidence type="ECO:0000313" key="2">
    <source>
        <dbReference type="Proteomes" id="UP000187455"/>
    </source>
</evidence>
<dbReference type="AlphaFoldDB" id="A0A1R0GW87"/>